<organism evidence="1 2">
    <name type="scientific">Porites evermanni</name>
    <dbReference type="NCBI Taxonomy" id="104178"/>
    <lineage>
        <taxon>Eukaryota</taxon>
        <taxon>Metazoa</taxon>
        <taxon>Cnidaria</taxon>
        <taxon>Anthozoa</taxon>
        <taxon>Hexacorallia</taxon>
        <taxon>Scleractinia</taxon>
        <taxon>Fungiina</taxon>
        <taxon>Poritidae</taxon>
        <taxon>Porites</taxon>
    </lineage>
</organism>
<dbReference type="EMBL" id="CALNXI010004028">
    <property type="protein sequence ID" value="CAH3194907.1"/>
    <property type="molecule type" value="Genomic_DNA"/>
</dbReference>
<name>A0ABN8SVK4_9CNID</name>
<evidence type="ECO:0008006" key="3">
    <source>
        <dbReference type="Google" id="ProtNLM"/>
    </source>
</evidence>
<reference evidence="1 2" key="1">
    <citation type="submission" date="2022-05" db="EMBL/GenBank/DDBJ databases">
        <authorList>
            <consortium name="Genoscope - CEA"/>
            <person name="William W."/>
        </authorList>
    </citation>
    <scope>NUCLEOTIDE SEQUENCE [LARGE SCALE GENOMIC DNA]</scope>
</reference>
<evidence type="ECO:0000313" key="1">
    <source>
        <dbReference type="EMBL" id="CAH3194907.1"/>
    </source>
</evidence>
<sequence>MFKGGIFKPNDENVVHFYFEKPGFPSGLFKKTVSKYMNGLLNTKGGVLVFGVRPK</sequence>
<comment type="caution">
    <text evidence="1">The sequence shown here is derived from an EMBL/GenBank/DDBJ whole genome shotgun (WGS) entry which is preliminary data.</text>
</comment>
<dbReference type="Proteomes" id="UP001159427">
    <property type="component" value="Unassembled WGS sequence"/>
</dbReference>
<feature type="non-terminal residue" evidence="1">
    <location>
        <position position="55"/>
    </location>
</feature>
<gene>
    <name evidence="1" type="ORF">PEVE_00028971</name>
</gene>
<accession>A0ABN8SVK4</accession>
<proteinExistence type="predicted"/>
<keyword evidence="2" id="KW-1185">Reference proteome</keyword>
<protein>
    <recommendedName>
        <fullName evidence="3">Schlafen AlbA-2 domain-containing protein</fullName>
    </recommendedName>
</protein>
<evidence type="ECO:0000313" key="2">
    <source>
        <dbReference type="Proteomes" id="UP001159427"/>
    </source>
</evidence>